<dbReference type="InterPro" id="IPR011990">
    <property type="entry name" value="TPR-like_helical_dom_sf"/>
</dbReference>
<dbReference type="InterPro" id="IPR006597">
    <property type="entry name" value="Sel1-like"/>
</dbReference>
<sequence>MIPRIIFLKLYKSQCCEERILMINPTILITSMILWFLRLLLKKYRNEWNGIYKRAENFIIKEINDLEIEETIFATGRKAICERFDIGEPNSIIKRITRETILIIHVKRILKYQENTGAYLLTDDLAKFFGHKNAEILQITFNEYKNSHSSSQKISKINLNVWSTIMVLYFYRYIAIDYMEEWFLAYDRSYRWLWTQLNSNESLEKGCFQIVESFIKKDHDVKYEVLEMDCAFEKLIAPSIVFIKQSQKDQGVVQKPYGIARIEIVCPTNLGQTDSWLADPYVTVSDLTTSWVYGDLRVIYNECNPICEQVFYIPVYDIHNFNLQVFDCNAFLKDKLLGFYIFDLESIIKELLNGSYEVKKLKVDVNLTYEGSNRGKLSFFVHYFLLSELEDLEIITTTNVTIRHLYPLMSYQNKYGYFELTDILARLFNFFSKKELIKSFSDFVQKDERVRSLDHKIWGTALVTSFFKVLLWSERYDWMNVNNRAESWLSENVANSEIEERLYNYSYKFVIRHFKVTQWVDENQQRSVGVLENHIKPLPYDSLENFEIDGIILSNNNRKLFLMKYNKIMVLHKVAFSQIYSLGEFIKDIKNYQKVELHDNILNFIGIFKQSVDEVGYFSEYASDGTLHKYLDQNFCLINWKDRLHLAKQLVHTIKLLHENDIIHMNLNSESIFVHNGNVKINVFECQNKKFKFPQYVDPQFLQNSKTYNLNRSSDIYSIGVLLWEISSCTIPFESELPYNSSLLDEIIQGKRESVVFGTPKVYTEIYAQCWKHDQYLRPTIQDVYKALNSITNNDITEKIEVKYDMNHRPDILQYYVDWYNETAKELKLISSIIETLKKTTLSTVETLKRITENDQVKILNLSSLSALNITPLDPLKNTSIKCYYDEQKLLYNLNQLFITQFNIQGISENTTCSIIYQLKRYINEHNKTTDNIFNQYCSNKNRYYFTSIIGFFYEYGIGTDVNHSMAYDMYNQAAKDIYFMVTSNEHNNSLLTDNLLKENQCIGLISLGLLYLYGKGIEVNQPKAFKLFLKSVSNDSTLGM</sequence>
<proteinExistence type="predicted"/>
<keyword evidence="5" id="KW-0472">Membrane</keyword>
<evidence type="ECO:0000259" key="6">
    <source>
        <dbReference type="PROSITE" id="PS50004"/>
    </source>
</evidence>
<dbReference type="AlphaFoldDB" id="A0A397VGK4"/>
<dbReference type="InterPro" id="IPR001245">
    <property type="entry name" value="Ser-Thr/Tyr_kinase_cat_dom"/>
</dbReference>
<dbReference type="PROSITE" id="PS50004">
    <property type="entry name" value="C2"/>
    <property type="match status" value="1"/>
</dbReference>
<gene>
    <name evidence="8" type="ORF">C2G38_1346009</name>
</gene>
<feature type="domain" description="Protein kinase" evidence="7">
    <location>
        <begin position="546"/>
        <end position="792"/>
    </location>
</feature>
<dbReference type="PANTHER" id="PTHR44329:SF288">
    <property type="entry name" value="MITOGEN-ACTIVATED PROTEIN KINASE KINASE KINASE 20"/>
    <property type="match status" value="1"/>
</dbReference>
<dbReference type="EMBL" id="QKWP01000537">
    <property type="protein sequence ID" value="RIB18456.1"/>
    <property type="molecule type" value="Genomic_DNA"/>
</dbReference>
<dbReference type="Gene3D" id="1.10.510.10">
    <property type="entry name" value="Transferase(Phosphotransferase) domain 1"/>
    <property type="match status" value="1"/>
</dbReference>
<dbReference type="Pfam" id="PF08238">
    <property type="entry name" value="Sel1"/>
    <property type="match status" value="2"/>
</dbReference>
<dbReference type="InterPro" id="IPR051681">
    <property type="entry name" value="Ser/Thr_Kinases-Pseudokinases"/>
</dbReference>
<evidence type="ECO:0000256" key="5">
    <source>
        <dbReference type="SAM" id="Phobius"/>
    </source>
</evidence>
<keyword evidence="9" id="KW-1185">Reference proteome</keyword>
<reference evidence="8 9" key="1">
    <citation type="submission" date="2018-06" db="EMBL/GenBank/DDBJ databases">
        <title>Comparative genomics reveals the genomic features of Rhizophagus irregularis, R. cerebriforme, R. diaphanum and Gigaspora rosea, and their symbiotic lifestyle signature.</title>
        <authorList>
            <person name="Morin E."/>
            <person name="San Clemente H."/>
            <person name="Chen E.C.H."/>
            <person name="De La Providencia I."/>
            <person name="Hainaut M."/>
            <person name="Kuo A."/>
            <person name="Kohler A."/>
            <person name="Murat C."/>
            <person name="Tang N."/>
            <person name="Roy S."/>
            <person name="Loubradou J."/>
            <person name="Henrissat B."/>
            <person name="Grigoriev I.V."/>
            <person name="Corradi N."/>
            <person name="Roux C."/>
            <person name="Martin F.M."/>
        </authorList>
    </citation>
    <scope>NUCLEOTIDE SEQUENCE [LARGE SCALE GENOMIC DNA]</scope>
    <source>
        <strain evidence="8 9">DAOM 194757</strain>
    </source>
</reference>
<evidence type="ECO:0000256" key="1">
    <source>
        <dbReference type="ARBA" id="ARBA00022679"/>
    </source>
</evidence>
<feature type="transmembrane region" description="Helical" evidence="5">
    <location>
        <begin position="20"/>
        <end position="41"/>
    </location>
</feature>
<dbReference type="SUPFAM" id="SSF56112">
    <property type="entry name" value="Protein kinase-like (PK-like)"/>
    <property type="match status" value="1"/>
</dbReference>
<evidence type="ECO:0000256" key="2">
    <source>
        <dbReference type="ARBA" id="ARBA00022741"/>
    </source>
</evidence>
<evidence type="ECO:0000256" key="4">
    <source>
        <dbReference type="ARBA" id="ARBA00022840"/>
    </source>
</evidence>
<name>A0A397VGK4_9GLOM</name>
<dbReference type="Gene3D" id="1.25.40.10">
    <property type="entry name" value="Tetratricopeptide repeat domain"/>
    <property type="match status" value="1"/>
</dbReference>
<dbReference type="Pfam" id="PF07714">
    <property type="entry name" value="PK_Tyr_Ser-Thr"/>
    <property type="match status" value="1"/>
</dbReference>
<keyword evidence="4" id="KW-0067">ATP-binding</keyword>
<accession>A0A397VGK4</accession>
<keyword evidence="3" id="KW-0418">Kinase</keyword>
<dbReference type="PROSITE" id="PS50011">
    <property type="entry name" value="PROTEIN_KINASE_DOM"/>
    <property type="match status" value="1"/>
</dbReference>
<keyword evidence="5" id="KW-0812">Transmembrane</keyword>
<dbReference type="SUPFAM" id="SSF81901">
    <property type="entry name" value="HCP-like"/>
    <property type="match status" value="1"/>
</dbReference>
<dbReference type="GO" id="GO:0005524">
    <property type="term" value="F:ATP binding"/>
    <property type="evidence" value="ECO:0007669"/>
    <property type="project" value="UniProtKB-KW"/>
</dbReference>
<dbReference type="Proteomes" id="UP000266673">
    <property type="component" value="Unassembled WGS sequence"/>
</dbReference>
<protein>
    <submittedName>
        <fullName evidence="8">Uncharacterized protein</fullName>
    </submittedName>
</protein>
<dbReference type="PANTHER" id="PTHR44329">
    <property type="entry name" value="SERINE/THREONINE-PROTEIN KINASE TNNI3K-RELATED"/>
    <property type="match status" value="1"/>
</dbReference>
<dbReference type="InterPro" id="IPR035892">
    <property type="entry name" value="C2_domain_sf"/>
</dbReference>
<comment type="caution">
    <text evidence="8">The sequence shown here is derived from an EMBL/GenBank/DDBJ whole genome shotgun (WGS) entry which is preliminary data.</text>
</comment>
<keyword evidence="5" id="KW-1133">Transmembrane helix</keyword>
<keyword evidence="1" id="KW-0808">Transferase</keyword>
<dbReference type="Gene3D" id="2.60.40.150">
    <property type="entry name" value="C2 domain"/>
    <property type="match status" value="1"/>
</dbReference>
<dbReference type="InterPro" id="IPR000008">
    <property type="entry name" value="C2_dom"/>
</dbReference>
<dbReference type="SUPFAM" id="SSF49562">
    <property type="entry name" value="C2 domain (Calcium/lipid-binding domain, CaLB)"/>
    <property type="match status" value="1"/>
</dbReference>
<dbReference type="STRING" id="44941.A0A397VGK4"/>
<evidence type="ECO:0000256" key="3">
    <source>
        <dbReference type="ARBA" id="ARBA00022777"/>
    </source>
</evidence>
<dbReference type="SMART" id="SM00671">
    <property type="entry name" value="SEL1"/>
    <property type="match status" value="2"/>
</dbReference>
<evidence type="ECO:0000313" key="8">
    <source>
        <dbReference type="EMBL" id="RIB18456.1"/>
    </source>
</evidence>
<dbReference type="InterPro" id="IPR000719">
    <property type="entry name" value="Prot_kinase_dom"/>
</dbReference>
<keyword evidence="2" id="KW-0547">Nucleotide-binding</keyword>
<evidence type="ECO:0000313" key="9">
    <source>
        <dbReference type="Proteomes" id="UP000266673"/>
    </source>
</evidence>
<dbReference type="GO" id="GO:0004674">
    <property type="term" value="F:protein serine/threonine kinase activity"/>
    <property type="evidence" value="ECO:0007669"/>
    <property type="project" value="TreeGrafter"/>
</dbReference>
<organism evidence="8 9">
    <name type="scientific">Gigaspora rosea</name>
    <dbReference type="NCBI Taxonomy" id="44941"/>
    <lineage>
        <taxon>Eukaryota</taxon>
        <taxon>Fungi</taxon>
        <taxon>Fungi incertae sedis</taxon>
        <taxon>Mucoromycota</taxon>
        <taxon>Glomeromycotina</taxon>
        <taxon>Glomeromycetes</taxon>
        <taxon>Diversisporales</taxon>
        <taxon>Gigasporaceae</taxon>
        <taxon>Gigaspora</taxon>
    </lineage>
</organism>
<feature type="domain" description="C2" evidence="6">
    <location>
        <begin position="236"/>
        <end position="359"/>
    </location>
</feature>
<dbReference type="Pfam" id="PF00168">
    <property type="entry name" value="C2"/>
    <property type="match status" value="1"/>
</dbReference>
<dbReference type="InterPro" id="IPR011009">
    <property type="entry name" value="Kinase-like_dom_sf"/>
</dbReference>
<evidence type="ECO:0000259" key="7">
    <source>
        <dbReference type="PROSITE" id="PS50011"/>
    </source>
</evidence>
<dbReference type="OrthoDB" id="9895617at2759"/>